<evidence type="ECO:0000313" key="3">
    <source>
        <dbReference type="EMBL" id="CAF4111247.1"/>
    </source>
</evidence>
<comment type="caution">
    <text evidence="2">The sequence shown here is derived from an EMBL/GenBank/DDBJ whole genome shotgun (WGS) entry which is preliminary data.</text>
</comment>
<accession>A0A819TF04</accession>
<dbReference type="InterPro" id="IPR029526">
    <property type="entry name" value="PGBD"/>
</dbReference>
<dbReference type="Proteomes" id="UP000663866">
    <property type="component" value="Unassembled WGS sequence"/>
</dbReference>
<dbReference type="Pfam" id="PF13843">
    <property type="entry name" value="DDE_Tnp_1_7"/>
    <property type="match status" value="1"/>
</dbReference>
<evidence type="ECO:0000313" key="4">
    <source>
        <dbReference type="Proteomes" id="UP000663866"/>
    </source>
</evidence>
<keyword evidence="4" id="KW-1185">Reference proteome</keyword>
<organism evidence="2 4">
    <name type="scientific">Rotaria magnacalcarata</name>
    <dbReference type="NCBI Taxonomy" id="392030"/>
    <lineage>
        <taxon>Eukaryota</taxon>
        <taxon>Metazoa</taxon>
        <taxon>Spiralia</taxon>
        <taxon>Gnathifera</taxon>
        <taxon>Rotifera</taxon>
        <taxon>Eurotatoria</taxon>
        <taxon>Bdelloidea</taxon>
        <taxon>Philodinida</taxon>
        <taxon>Philodinidae</taxon>
        <taxon>Rotaria</taxon>
    </lineage>
</organism>
<dbReference type="PANTHER" id="PTHR46599:SF3">
    <property type="entry name" value="PIGGYBAC TRANSPOSABLE ELEMENT-DERIVED PROTEIN 4"/>
    <property type="match status" value="1"/>
</dbReference>
<dbReference type="PANTHER" id="PTHR46599">
    <property type="entry name" value="PIGGYBAC TRANSPOSABLE ELEMENT-DERIVED PROTEIN 4"/>
    <property type="match status" value="1"/>
</dbReference>
<feature type="domain" description="PiggyBac transposable element-derived protein" evidence="1">
    <location>
        <begin position="5"/>
        <end position="48"/>
    </location>
</feature>
<dbReference type="AlphaFoldDB" id="A0A819TF04"/>
<sequence length="168" mass="19400">MYDINGRSKSRQWKPTNDTEMLKFFGIIIEMGLVQMPELEYYWSSSTGAVVNYMDPKSFKMQWQEIGLNNSSSSGIFRTTEKLKRGEAYGLQNKEGIKLVVWKDKKDVLMISTKPSHSAAMANTGKINFENEPIMKPQIEIDYNRGRQGTDLFDQLSAYYTCLRRSIK</sequence>
<dbReference type="Proteomes" id="UP000663842">
    <property type="component" value="Unassembled WGS sequence"/>
</dbReference>
<protein>
    <recommendedName>
        <fullName evidence="1">PiggyBac transposable element-derived protein domain-containing protein</fullName>
    </recommendedName>
</protein>
<dbReference type="EMBL" id="CAJOBF010003832">
    <property type="protein sequence ID" value="CAF4111247.1"/>
    <property type="molecule type" value="Genomic_DNA"/>
</dbReference>
<reference evidence="2" key="1">
    <citation type="submission" date="2021-02" db="EMBL/GenBank/DDBJ databases">
        <authorList>
            <person name="Nowell W R."/>
        </authorList>
    </citation>
    <scope>NUCLEOTIDE SEQUENCE</scope>
</reference>
<proteinExistence type="predicted"/>
<evidence type="ECO:0000313" key="2">
    <source>
        <dbReference type="EMBL" id="CAF4073737.1"/>
    </source>
</evidence>
<dbReference type="EMBL" id="CAJOBG010003637">
    <property type="protein sequence ID" value="CAF4073737.1"/>
    <property type="molecule type" value="Genomic_DNA"/>
</dbReference>
<evidence type="ECO:0000259" key="1">
    <source>
        <dbReference type="Pfam" id="PF13843"/>
    </source>
</evidence>
<name>A0A819TF04_9BILA</name>
<gene>
    <name evidence="2" type="ORF">OVN521_LOCUS19350</name>
    <name evidence="3" type="ORF">UXM345_LOCUS22841</name>
</gene>